<evidence type="ECO:0000259" key="7">
    <source>
        <dbReference type="PROSITE" id="PS51039"/>
    </source>
</evidence>
<evidence type="ECO:0000313" key="8">
    <source>
        <dbReference type="EMBL" id="OBZ71591.1"/>
    </source>
</evidence>
<protein>
    <submittedName>
        <fullName evidence="8">AN1-type zinc finger protein 2A</fullName>
    </submittedName>
</protein>
<evidence type="ECO:0000256" key="6">
    <source>
        <dbReference type="SAM" id="MobiDB-lite"/>
    </source>
</evidence>
<gene>
    <name evidence="8" type="primary">Zfand2a</name>
    <name evidence="8" type="ORF">A0H81_08447</name>
</gene>
<proteinExistence type="predicted"/>
<dbReference type="SMART" id="SM00154">
    <property type="entry name" value="ZnF_AN1"/>
    <property type="match status" value="2"/>
</dbReference>
<dbReference type="Proteomes" id="UP000092993">
    <property type="component" value="Unassembled WGS sequence"/>
</dbReference>
<dbReference type="GO" id="GO:0008270">
    <property type="term" value="F:zinc ion binding"/>
    <property type="evidence" value="ECO:0007669"/>
    <property type="project" value="UniProtKB-KW"/>
</dbReference>
<dbReference type="InterPro" id="IPR057357">
    <property type="entry name" value="Znf-C2H2_ZFAND2A/B"/>
</dbReference>
<dbReference type="EMBL" id="LUGG01000011">
    <property type="protein sequence ID" value="OBZ71591.1"/>
    <property type="molecule type" value="Genomic_DNA"/>
</dbReference>
<evidence type="ECO:0000256" key="2">
    <source>
        <dbReference type="ARBA" id="ARBA00022737"/>
    </source>
</evidence>
<keyword evidence="2" id="KW-0677">Repeat</keyword>
<feature type="domain" description="AN1-type" evidence="7">
    <location>
        <begin position="14"/>
        <end position="62"/>
    </location>
</feature>
<dbReference type="GO" id="GO:0005737">
    <property type="term" value="C:cytoplasm"/>
    <property type="evidence" value="ECO:0007669"/>
    <property type="project" value="TreeGrafter"/>
</dbReference>
<organism evidence="8 9">
    <name type="scientific">Grifola frondosa</name>
    <name type="common">Maitake</name>
    <name type="synonym">Polyporus frondosus</name>
    <dbReference type="NCBI Taxonomy" id="5627"/>
    <lineage>
        <taxon>Eukaryota</taxon>
        <taxon>Fungi</taxon>
        <taxon>Dikarya</taxon>
        <taxon>Basidiomycota</taxon>
        <taxon>Agaricomycotina</taxon>
        <taxon>Agaricomycetes</taxon>
        <taxon>Polyporales</taxon>
        <taxon>Grifolaceae</taxon>
        <taxon>Grifola</taxon>
    </lineage>
</organism>
<dbReference type="InterPro" id="IPR035896">
    <property type="entry name" value="AN1-like_Znf"/>
</dbReference>
<dbReference type="SUPFAM" id="SSF118310">
    <property type="entry name" value="AN1-like Zinc finger"/>
    <property type="match status" value="2"/>
</dbReference>
<comment type="caution">
    <text evidence="8">The sequence shown here is derived from an EMBL/GenBank/DDBJ whole genome shotgun (WGS) entry which is preliminary data.</text>
</comment>
<keyword evidence="4" id="KW-0862">Zinc</keyword>
<evidence type="ECO:0000256" key="1">
    <source>
        <dbReference type="ARBA" id="ARBA00022723"/>
    </source>
</evidence>
<dbReference type="AlphaFoldDB" id="A0A1C7M3V9"/>
<dbReference type="OrthoDB" id="431929at2759"/>
<keyword evidence="1" id="KW-0479">Metal-binding</keyword>
<evidence type="ECO:0000256" key="3">
    <source>
        <dbReference type="ARBA" id="ARBA00022771"/>
    </source>
</evidence>
<evidence type="ECO:0000256" key="4">
    <source>
        <dbReference type="ARBA" id="ARBA00022833"/>
    </source>
</evidence>
<dbReference type="InterPro" id="IPR000058">
    <property type="entry name" value="Znf_AN1"/>
</dbReference>
<dbReference type="Pfam" id="PF01428">
    <property type="entry name" value="zf-AN1"/>
    <property type="match status" value="2"/>
</dbReference>
<name>A0A1C7M3V9_GRIFR</name>
<dbReference type="STRING" id="5627.A0A1C7M3V9"/>
<accession>A0A1C7M3V9</accession>
<dbReference type="PANTHER" id="PTHR14677">
    <property type="entry name" value="ARSENITE INDUCUBLE RNA ASSOCIATED PROTEIN AIP-1-RELATED"/>
    <property type="match status" value="1"/>
</dbReference>
<keyword evidence="3 5" id="KW-0863">Zinc-finger</keyword>
<evidence type="ECO:0000313" key="9">
    <source>
        <dbReference type="Proteomes" id="UP000092993"/>
    </source>
</evidence>
<feature type="compositionally biased region" description="Polar residues" evidence="6">
    <location>
        <begin position="185"/>
        <end position="198"/>
    </location>
</feature>
<reference evidence="8 9" key="1">
    <citation type="submission" date="2016-03" db="EMBL/GenBank/DDBJ databases">
        <title>Whole genome sequencing of Grifola frondosa 9006-11.</title>
        <authorList>
            <person name="Min B."/>
            <person name="Park H."/>
            <person name="Kim J.-G."/>
            <person name="Cho H."/>
            <person name="Oh Y.-L."/>
            <person name="Kong W.-S."/>
            <person name="Choi I.-G."/>
        </authorList>
    </citation>
    <scope>NUCLEOTIDE SEQUENCE [LARGE SCALE GENOMIC DNA]</scope>
    <source>
        <strain evidence="8 9">9006-11</strain>
    </source>
</reference>
<keyword evidence="9" id="KW-1185">Reference proteome</keyword>
<evidence type="ECO:0000256" key="5">
    <source>
        <dbReference type="PROSITE-ProRule" id="PRU00449"/>
    </source>
</evidence>
<dbReference type="Gene3D" id="4.10.1110.10">
    <property type="entry name" value="AN1-like Zinc finger"/>
    <property type="match status" value="2"/>
</dbReference>
<feature type="region of interest" description="Disordered" evidence="6">
    <location>
        <begin position="185"/>
        <end position="251"/>
    </location>
</feature>
<sequence>MSGSAAPERDTQLLAIGKQCSAPLCLVVDFLPFKCQHCEHSFCGDHFLPDAHKCDKYDAAKHNRVAPSCPLCNTPVAIPPGQDPNVRMEHHINSECSVMTGRSGKVRSVPVCARAKCGKALYAPISCDSCKQQFCPQHRFPKDHTCITLSTAASKDSSSTKPFTSVSSHTSAASTAAMAAIKRTMVSSTPSHIQQTQGKAHVPTAKPASSSSRTNPFSATDRVSSPRINPPPTPSDDTTNDPPDRCVPKSSTLNAMSFVPHRYSLRHDRCIVIARPNCIITKPLNH</sequence>
<feature type="compositionally biased region" description="Polar residues" evidence="6">
    <location>
        <begin position="207"/>
        <end position="227"/>
    </location>
</feature>
<dbReference type="Pfam" id="PF25403">
    <property type="entry name" value="zf-C2H2_ZFAND2"/>
    <property type="match status" value="1"/>
</dbReference>
<dbReference type="PROSITE" id="PS51039">
    <property type="entry name" value="ZF_AN1"/>
    <property type="match status" value="1"/>
</dbReference>
<dbReference type="PANTHER" id="PTHR14677:SF40">
    <property type="entry name" value="CDC48-ASSOCIATED UBIQUITIN-LIKE_ZINC FINGER PROTEIN 1"/>
    <property type="match status" value="1"/>
</dbReference>